<dbReference type="STRING" id="1034943.BN59_03200"/>
<accession>A0A078KWQ2</accession>
<dbReference type="RefSeq" id="WP_044012064.1">
    <property type="nucleotide sequence ID" value="NZ_CCVW01000004.1"/>
</dbReference>
<sequence length="125" mass="14184">MAKMNFKSSYITLIKVGETVRPIQVTDLEGNRFSSDTQQFKDSLKNGVDIPGLDPNDMHYVIENLASLGAIPEGMEKRTFATKERMLEILKYLSRLPEGTYVEVDKTYHSTTFRKLAGGGYLFLR</sequence>
<keyword evidence="2" id="KW-1185">Reference proteome</keyword>
<name>A0A078KWQ2_9GAMM</name>
<dbReference type="EMBL" id="CCSB01000004">
    <property type="protein sequence ID" value="CDZ78885.1"/>
    <property type="molecule type" value="Genomic_DNA"/>
</dbReference>
<dbReference type="Proteomes" id="UP000044071">
    <property type="component" value="Unassembled WGS sequence"/>
</dbReference>
<evidence type="ECO:0000313" key="2">
    <source>
        <dbReference type="Proteomes" id="UP000044071"/>
    </source>
</evidence>
<gene>
    <name evidence="1" type="ORF">BN59_03200</name>
</gene>
<organism evidence="1 2">
    <name type="scientific">Legionella massiliensis</name>
    <dbReference type="NCBI Taxonomy" id="1034943"/>
    <lineage>
        <taxon>Bacteria</taxon>
        <taxon>Pseudomonadati</taxon>
        <taxon>Pseudomonadota</taxon>
        <taxon>Gammaproteobacteria</taxon>
        <taxon>Legionellales</taxon>
        <taxon>Legionellaceae</taxon>
        <taxon>Legionella</taxon>
    </lineage>
</organism>
<dbReference type="AlphaFoldDB" id="A0A078KWQ2"/>
<evidence type="ECO:0000313" key="1">
    <source>
        <dbReference type="EMBL" id="CDZ78885.1"/>
    </source>
</evidence>
<reference evidence="1 2" key="1">
    <citation type="submission" date="2014-06" db="EMBL/GenBank/DDBJ databases">
        <authorList>
            <person name="Urmite Genomes Urmite Genomes"/>
        </authorList>
    </citation>
    <scope>NUCLEOTIDE SEQUENCE [LARGE SCALE GENOMIC DNA]</scope>
</reference>
<protein>
    <submittedName>
        <fullName evidence="1">Uncharacterized protein</fullName>
    </submittedName>
</protein>
<proteinExistence type="predicted"/>